<evidence type="ECO:0000313" key="3">
    <source>
        <dbReference type="Proteomes" id="UP001296104"/>
    </source>
</evidence>
<keyword evidence="3" id="KW-1185">Reference proteome</keyword>
<gene>
    <name evidence="2" type="ORF">LECACI_7A004632</name>
</gene>
<evidence type="ECO:0000313" key="2">
    <source>
        <dbReference type="EMBL" id="CAK4017594.1"/>
    </source>
</evidence>
<dbReference type="Proteomes" id="UP001296104">
    <property type="component" value="Unassembled WGS sequence"/>
</dbReference>
<organism evidence="2 3">
    <name type="scientific">Lecanosticta acicola</name>
    <dbReference type="NCBI Taxonomy" id="111012"/>
    <lineage>
        <taxon>Eukaryota</taxon>
        <taxon>Fungi</taxon>
        <taxon>Dikarya</taxon>
        <taxon>Ascomycota</taxon>
        <taxon>Pezizomycotina</taxon>
        <taxon>Dothideomycetes</taxon>
        <taxon>Dothideomycetidae</taxon>
        <taxon>Mycosphaerellales</taxon>
        <taxon>Mycosphaerellaceae</taxon>
        <taxon>Lecanosticta</taxon>
    </lineage>
</organism>
<comment type="caution">
    <text evidence="2">The sequence shown here is derived from an EMBL/GenBank/DDBJ whole genome shotgun (WGS) entry which is preliminary data.</text>
</comment>
<keyword evidence="1" id="KW-0732">Signal</keyword>
<proteinExistence type="predicted"/>
<reference evidence="2" key="1">
    <citation type="submission" date="2023-11" db="EMBL/GenBank/DDBJ databases">
        <authorList>
            <person name="Alioto T."/>
            <person name="Alioto T."/>
            <person name="Gomez Garrido J."/>
        </authorList>
    </citation>
    <scope>NUCLEOTIDE SEQUENCE</scope>
</reference>
<dbReference type="EMBL" id="CAVMBE010000026">
    <property type="protein sequence ID" value="CAK4017594.1"/>
    <property type="molecule type" value="Genomic_DNA"/>
</dbReference>
<evidence type="ECO:0000256" key="1">
    <source>
        <dbReference type="SAM" id="SignalP"/>
    </source>
</evidence>
<dbReference type="AlphaFoldDB" id="A0AAI8YZ21"/>
<protein>
    <submittedName>
        <fullName evidence="2">Uncharacterized protein</fullName>
    </submittedName>
</protein>
<name>A0AAI8YZ21_9PEZI</name>
<accession>A0AAI8YZ21</accession>
<sequence>MKLTQQLIAAFLAFCVVGMASPIPDTTIVDSPDKAKPYKEEVDAQAAVAKRDDLIVDSPDRAKPYKDEVDVQAAAMRV</sequence>
<feature type="chain" id="PRO_5042473719" evidence="1">
    <location>
        <begin position="21"/>
        <end position="78"/>
    </location>
</feature>
<feature type="signal peptide" evidence="1">
    <location>
        <begin position="1"/>
        <end position="20"/>
    </location>
</feature>